<organism evidence="2 3">
    <name type="scientific">Trichocladium antarcticum</name>
    <dbReference type="NCBI Taxonomy" id="1450529"/>
    <lineage>
        <taxon>Eukaryota</taxon>
        <taxon>Fungi</taxon>
        <taxon>Dikarya</taxon>
        <taxon>Ascomycota</taxon>
        <taxon>Pezizomycotina</taxon>
        <taxon>Sordariomycetes</taxon>
        <taxon>Sordariomycetidae</taxon>
        <taxon>Sordariales</taxon>
        <taxon>Chaetomiaceae</taxon>
        <taxon>Trichocladium</taxon>
    </lineage>
</organism>
<keyword evidence="3" id="KW-1185">Reference proteome</keyword>
<dbReference type="Proteomes" id="UP001304895">
    <property type="component" value="Unassembled WGS sequence"/>
</dbReference>
<evidence type="ECO:0000313" key="3">
    <source>
        <dbReference type="Proteomes" id="UP001304895"/>
    </source>
</evidence>
<protein>
    <submittedName>
        <fullName evidence="2">Uncharacterized protein</fullName>
    </submittedName>
</protein>
<comment type="caution">
    <text evidence="2">The sequence shown here is derived from an EMBL/GenBank/DDBJ whole genome shotgun (WGS) entry which is preliminary data.</text>
</comment>
<accession>A0AAN6ZAM5</accession>
<reference evidence="2" key="2">
    <citation type="submission" date="2023-05" db="EMBL/GenBank/DDBJ databases">
        <authorList>
            <consortium name="Lawrence Berkeley National Laboratory"/>
            <person name="Steindorff A."/>
            <person name="Hensen N."/>
            <person name="Bonometti L."/>
            <person name="Westerberg I."/>
            <person name="Brannstrom I.O."/>
            <person name="Guillou S."/>
            <person name="Cros-Aarteil S."/>
            <person name="Calhoun S."/>
            <person name="Haridas S."/>
            <person name="Kuo A."/>
            <person name="Mondo S."/>
            <person name="Pangilinan J."/>
            <person name="Riley R."/>
            <person name="Labutti K."/>
            <person name="Andreopoulos B."/>
            <person name="Lipzen A."/>
            <person name="Chen C."/>
            <person name="Yanf M."/>
            <person name="Daum C."/>
            <person name="Ng V."/>
            <person name="Clum A."/>
            <person name="Ohm R."/>
            <person name="Martin F."/>
            <person name="Silar P."/>
            <person name="Natvig D."/>
            <person name="Lalanne C."/>
            <person name="Gautier V."/>
            <person name="Ament-Velasquez S.L."/>
            <person name="Kruys A."/>
            <person name="Hutchinson M.I."/>
            <person name="Powell A.J."/>
            <person name="Barry K."/>
            <person name="Miller A.N."/>
            <person name="Grigoriev I.V."/>
            <person name="Debuchy R."/>
            <person name="Gladieux P."/>
            <person name="Thoren M.H."/>
            <person name="Johannesson H."/>
        </authorList>
    </citation>
    <scope>NUCLEOTIDE SEQUENCE</scope>
    <source>
        <strain evidence="2">CBS 123565</strain>
    </source>
</reference>
<name>A0AAN6ZAM5_9PEZI</name>
<dbReference type="EMBL" id="MU853426">
    <property type="protein sequence ID" value="KAK4131242.1"/>
    <property type="molecule type" value="Genomic_DNA"/>
</dbReference>
<sequence length="129" mass="13744">MEDLRELGAPQLVSSRFDHSSGGHFIDRDLSITRDAVLGEVVVDGEVPHSPFPRPPLPDHVSHQWPLTKSPAPTAAQGSYPSDLGSLESWTVSGARPRPLPSVQRRGTASDAVSTSSCAVHRTRSGDGV</sequence>
<evidence type="ECO:0000313" key="2">
    <source>
        <dbReference type="EMBL" id="KAK4131242.1"/>
    </source>
</evidence>
<reference evidence="2" key="1">
    <citation type="journal article" date="2023" name="Mol. Phylogenet. Evol.">
        <title>Genome-scale phylogeny and comparative genomics of the fungal order Sordariales.</title>
        <authorList>
            <person name="Hensen N."/>
            <person name="Bonometti L."/>
            <person name="Westerberg I."/>
            <person name="Brannstrom I.O."/>
            <person name="Guillou S."/>
            <person name="Cros-Aarteil S."/>
            <person name="Calhoun S."/>
            <person name="Haridas S."/>
            <person name="Kuo A."/>
            <person name="Mondo S."/>
            <person name="Pangilinan J."/>
            <person name="Riley R."/>
            <person name="LaButti K."/>
            <person name="Andreopoulos B."/>
            <person name="Lipzen A."/>
            <person name="Chen C."/>
            <person name="Yan M."/>
            <person name="Daum C."/>
            <person name="Ng V."/>
            <person name="Clum A."/>
            <person name="Steindorff A."/>
            <person name="Ohm R.A."/>
            <person name="Martin F."/>
            <person name="Silar P."/>
            <person name="Natvig D.O."/>
            <person name="Lalanne C."/>
            <person name="Gautier V."/>
            <person name="Ament-Velasquez S.L."/>
            <person name="Kruys A."/>
            <person name="Hutchinson M.I."/>
            <person name="Powell A.J."/>
            <person name="Barry K."/>
            <person name="Miller A.N."/>
            <person name="Grigoriev I.V."/>
            <person name="Debuchy R."/>
            <person name="Gladieux P."/>
            <person name="Hiltunen Thoren M."/>
            <person name="Johannesson H."/>
        </authorList>
    </citation>
    <scope>NUCLEOTIDE SEQUENCE</scope>
    <source>
        <strain evidence="2">CBS 123565</strain>
    </source>
</reference>
<gene>
    <name evidence="2" type="ORF">BT67DRAFT_159271</name>
</gene>
<evidence type="ECO:0000256" key="1">
    <source>
        <dbReference type="SAM" id="MobiDB-lite"/>
    </source>
</evidence>
<dbReference type="AlphaFoldDB" id="A0AAN6ZAM5"/>
<proteinExistence type="predicted"/>
<feature type="compositionally biased region" description="Polar residues" evidence="1">
    <location>
        <begin position="105"/>
        <end position="118"/>
    </location>
</feature>
<feature type="region of interest" description="Disordered" evidence="1">
    <location>
        <begin position="46"/>
        <end position="129"/>
    </location>
</feature>